<gene>
    <name evidence="2" type="ORF">COU43_01325</name>
</gene>
<dbReference type="EMBL" id="PFCK01000036">
    <property type="protein sequence ID" value="PIR71665.1"/>
    <property type="molecule type" value="Genomic_DNA"/>
</dbReference>
<accession>A0A2H0TLJ5</accession>
<comment type="caution">
    <text evidence="2">The sequence shown here is derived from an EMBL/GenBank/DDBJ whole genome shotgun (WGS) entry which is preliminary data.</text>
</comment>
<feature type="domain" description="DUF5678" evidence="1">
    <location>
        <begin position="20"/>
        <end position="57"/>
    </location>
</feature>
<sequence>MATKNKKKRWLPPKIPVIGFKKYRGKQLAVLNGKIVASGKDTIEVLKKAKARYPNKKIWEFLLISVPMERYFIY</sequence>
<evidence type="ECO:0000313" key="3">
    <source>
        <dbReference type="Proteomes" id="UP000228909"/>
    </source>
</evidence>
<dbReference type="Pfam" id="PF18929">
    <property type="entry name" value="DUF5678"/>
    <property type="match status" value="1"/>
</dbReference>
<proteinExistence type="predicted"/>
<dbReference type="Proteomes" id="UP000228909">
    <property type="component" value="Unassembled WGS sequence"/>
</dbReference>
<evidence type="ECO:0000313" key="2">
    <source>
        <dbReference type="EMBL" id="PIR71665.1"/>
    </source>
</evidence>
<dbReference type="AlphaFoldDB" id="A0A2H0TLJ5"/>
<name>A0A2H0TLJ5_9BACT</name>
<reference evidence="3" key="1">
    <citation type="submission" date="2017-09" db="EMBL/GenBank/DDBJ databases">
        <title>Depth-based differentiation of microbial function through sediment-hosted aquifers and enrichment of novel symbionts in the deep terrestrial subsurface.</title>
        <authorList>
            <person name="Probst A.J."/>
            <person name="Ladd B."/>
            <person name="Jarett J.K."/>
            <person name="Geller-Mcgrath D.E."/>
            <person name="Sieber C.M.K."/>
            <person name="Emerson J.B."/>
            <person name="Anantharaman K."/>
            <person name="Thomas B.C."/>
            <person name="Malmstrom R."/>
            <person name="Stieglmeier M."/>
            <person name="Klingl A."/>
            <person name="Woyke T."/>
            <person name="Ryan C.M."/>
            <person name="Banfield J.F."/>
        </authorList>
    </citation>
    <scope>NUCLEOTIDE SEQUENCE [LARGE SCALE GENOMIC DNA]</scope>
</reference>
<evidence type="ECO:0000259" key="1">
    <source>
        <dbReference type="Pfam" id="PF18929"/>
    </source>
</evidence>
<organism evidence="2 3">
    <name type="scientific">Candidatus Nealsonbacteria bacterium CG10_big_fil_rev_8_21_14_0_10_37_25</name>
    <dbReference type="NCBI Taxonomy" id="1974711"/>
    <lineage>
        <taxon>Bacteria</taxon>
        <taxon>Candidatus Nealsoniibacteriota</taxon>
    </lineage>
</organism>
<protein>
    <recommendedName>
        <fullName evidence="1">DUF5678 domain-containing protein</fullName>
    </recommendedName>
</protein>
<dbReference type="InterPro" id="IPR043734">
    <property type="entry name" value="DUF5678"/>
</dbReference>